<dbReference type="AlphaFoldDB" id="A0AA40CVH2"/>
<proteinExistence type="predicted"/>
<feature type="transmembrane region" description="Helical" evidence="2">
    <location>
        <begin position="22"/>
        <end position="42"/>
    </location>
</feature>
<dbReference type="EMBL" id="JAULSV010000002">
    <property type="protein sequence ID" value="KAK0652132.1"/>
    <property type="molecule type" value="Genomic_DNA"/>
</dbReference>
<evidence type="ECO:0000313" key="4">
    <source>
        <dbReference type="Proteomes" id="UP001174936"/>
    </source>
</evidence>
<evidence type="ECO:0000256" key="1">
    <source>
        <dbReference type="SAM" id="MobiDB-lite"/>
    </source>
</evidence>
<comment type="caution">
    <text evidence="3">The sequence shown here is derived from an EMBL/GenBank/DDBJ whole genome shotgun (WGS) entry which is preliminary data.</text>
</comment>
<feature type="region of interest" description="Disordered" evidence="1">
    <location>
        <begin position="125"/>
        <end position="151"/>
    </location>
</feature>
<dbReference type="Proteomes" id="UP001174936">
    <property type="component" value="Unassembled WGS sequence"/>
</dbReference>
<name>A0AA40CVH2_9PEZI</name>
<accession>A0AA40CVH2</accession>
<organism evidence="3 4">
    <name type="scientific">Cercophora newfieldiana</name>
    <dbReference type="NCBI Taxonomy" id="92897"/>
    <lineage>
        <taxon>Eukaryota</taxon>
        <taxon>Fungi</taxon>
        <taxon>Dikarya</taxon>
        <taxon>Ascomycota</taxon>
        <taxon>Pezizomycotina</taxon>
        <taxon>Sordariomycetes</taxon>
        <taxon>Sordariomycetidae</taxon>
        <taxon>Sordariales</taxon>
        <taxon>Lasiosphaeriaceae</taxon>
        <taxon>Cercophora</taxon>
    </lineage>
</organism>
<reference evidence="3" key="1">
    <citation type="submission" date="2023-06" db="EMBL/GenBank/DDBJ databases">
        <title>Genome-scale phylogeny and comparative genomics of the fungal order Sordariales.</title>
        <authorList>
            <consortium name="Lawrence Berkeley National Laboratory"/>
            <person name="Hensen N."/>
            <person name="Bonometti L."/>
            <person name="Westerberg I."/>
            <person name="Brannstrom I.O."/>
            <person name="Guillou S."/>
            <person name="Cros-Aarteil S."/>
            <person name="Calhoun S."/>
            <person name="Haridas S."/>
            <person name="Kuo A."/>
            <person name="Mondo S."/>
            <person name="Pangilinan J."/>
            <person name="Riley R."/>
            <person name="Labutti K."/>
            <person name="Andreopoulos B."/>
            <person name="Lipzen A."/>
            <person name="Chen C."/>
            <person name="Yanf M."/>
            <person name="Daum C."/>
            <person name="Ng V."/>
            <person name="Clum A."/>
            <person name="Steindorff A."/>
            <person name="Ohm R."/>
            <person name="Martin F."/>
            <person name="Silar P."/>
            <person name="Natvig D."/>
            <person name="Lalanne C."/>
            <person name="Gautier V."/>
            <person name="Ament-Velasquez S.L."/>
            <person name="Kruys A."/>
            <person name="Hutchinson M.I."/>
            <person name="Powell A.J."/>
            <person name="Barry K."/>
            <person name="Miller A.N."/>
            <person name="Grigoriev I.V."/>
            <person name="Debuchy R."/>
            <person name="Gladieux P."/>
            <person name="Thoren M.H."/>
            <person name="Johannesson H."/>
        </authorList>
    </citation>
    <scope>NUCLEOTIDE SEQUENCE</scope>
    <source>
        <strain evidence="3">SMH2532-1</strain>
    </source>
</reference>
<keyword evidence="2" id="KW-1133">Transmembrane helix</keyword>
<evidence type="ECO:0000313" key="3">
    <source>
        <dbReference type="EMBL" id="KAK0652132.1"/>
    </source>
</evidence>
<protein>
    <submittedName>
        <fullName evidence="3">Uncharacterized protein</fullName>
    </submittedName>
</protein>
<sequence>MRRGFLGAAACWDGHPDGNPPLLIFIIFAMPCHAVLASPLPIQRQQQQLLLHLGLDEEHSLSLVATHLLHFSILGLVATVVIYLSPTLCRTLIDLRAGVARGAEPSAIGRLFSAHFRLQGATAAGAVQRHRSARDGDGGGGASRRQGPPGDAGNRQWWWLFGGLRTVHSRVVYECPNQECAVLVYLLAGSERGGGRGRAYLHLPWLARGRGNSGPHTCNTHLQLLCFVH</sequence>
<gene>
    <name evidence="3" type="ORF">B0T16DRAFT_405510</name>
</gene>
<keyword evidence="2" id="KW-0812">Transmembrane</keyword>
<evidence type="ECO:0000256" key="2">
    <source>
        <dbReference type="SAM" id="Phobius"/>
    </source>
</evidence>
<keyword evidence="4" id="KW-1185">Reference proteome</keyword>
<keyword evidence="2" id="KW-0472">Membrane</keyword>
<feature type="transmembrane region" description="Helical" evidence="2">
    <location>
        <begin position="63"/>
        <end position="84"/>
    </location>
</feature>